<dbReference type="AlphaFoldDB" id="V6JWH9"/>
<dbReference type="PATRIC" id="fig|1352936.5.peg.6496"/>
<sequence>MTSVLRHRYGRALGAAALSVALISGGTAGAYAASPKPTPTPTSTTHMTVKASITLTVNKTSVKAGQAVKLTGRTKGLKIGSPLVLQHLVSGKWTNLKATTTVKKGSSYAMMAKLPKGTHHLRVASVSKSGKVVSPTVTVKVS</sequence>
<accession>V6JWH9</accession>
<feature type="chain" id="PRO_5004747703" description="Bacterial Ig-like domain-containing protein" evidence="1">
    <location>
        <begin position="33"/>
        <end position="142"/>
    </location>
</feature>
<gene>
    <name evidence="2" type="ORF">M878_31225</name>
</gene>
<evidence type="ECO:0008006" key="4">
    <source>
        <dbReference type="Google" id="ProtNLM"/>
    </source>
</evidence>
<evidence type="ECO:0000313" key="3">
    <source>
        <dbReference type="Proteomes" id="UP000017984"/>
    </source>
</evidence>
<feature type="signal peptide" evidence="1">
    <location>
        <begin position="1"/>
        <end position="32"/>
    </location>
</feature>
<keyword evidence="3" id="KW-1185">Reference proteome</keyword>
<proteinExistence type="predicted"/>
<dbReference type="Proteomes" id="UP000017984">
    <property type="component" value="Chromosome"/>
</dbReference>
<keyword evidence="1" id="KW-0732">Signal</keyword>
<protein>
    <recommendedName>
        <fullName evidence="4">Bacterial Ig-like domain-containing protein</fullName>
    </recommendedName>
</protein>
<dbReference type="EMBL" id="AWQX01000269">
    <property type="protein sequence ID" value="EST24157.1"/>
    <property type="molecule type" value="Genomic_DNA"/>
</dbReference>
<evidence type="ECO:0000313" key="2">
    <source>
        <dbReference type="EMBL" id="EST24157.1"/>
    </source>
</evidence>
<dbReference type="HOGENOM" id="CLU_146093_0_0_11"/>
<name>V6JWH9_STRRC</name>
<reference evidence="2 3" key="1">
    <citation type="journal article" date="2014" name="Genome Announc.">
        <title>Draft Genome Sequence of Streptomyces roseochromogenes subsp. oscitans DS 12.976, Producer of the Aminocoumarin Antibiotic Clorobiocin.</title>
        <authorList>
            <person name="Ruckert C."/>
            <person name="Kalinowski J."/>
            <person name="Heide L."/>
            <person name="Apel A.K."/>
        </authorList>
    </citation>
    <scope>NUCLEOTIDE SEQUENCE [LARGE SCALE GENOMIC DNA]</scope>
    <source>
        <strain evidence="2 3">DS 12.976</strain>
    </source>
</reference>
<comment type="caution">
    <text evidence="2">The sequence shown here is derived from an EMBL/GenBank/DDBJ whole genome shotgun (WGS) entry which is preliminary data.</text>
</comment>
<organism evidence="2 3">
    <name type="scientific">Streptomyces roseochromogenus subsp. oscitans DS 12.976</name>
    <dbReference type="NCBI Taxonomy" id="1352936"/>
    <lineage>
        <taxon>Bacteria</taxon>
        <taxon>Bacillati</taxon>
        <taxon>Actinomycetota</taxon>
        <taxon>Actinomycetes</taxon>
        <taxon>Kitasatosporales</taxon>
        <taxon>Streptomycetaceae</taxon>
        <taxon>Streptomyces</taxon>
    </lineage>
</organism>
<dbReference type="RefSeq" id="WP_023550946.1">
    <property type="nucleotide sequence ID" value="NZ_CM002285.1"/>
</dbReference>
<evidence type="ECO:0000256" key="1">
    <source>
        <dbReference type="SAM" id="SignalP"/>
    </source>
</evidence>
<dbReference type="OrthoDB" id="4256938at2"/>